<evidence type="ECO:0000256" key="1">
    <source>
        <dbReference type="SAM" id="MobiDB-lite"/>
    </source>
</evidence>
<feature type="region of interest" description="Disordered" evidence="1">
    <location>
        <begin position="143"/>
        <end position="166"/>
    </location>
</feature>
<reference evidence="2 3" key="1">
    <citation type="submission" date="2019-03" db="EMBL/GenBank/DDBJ databases">
        <title>First draft genome of Liparis tanakae, snailfish: a comprehensive survey of snailfish specific genes.</title>
        <authorList>
            <person name="Kim W."/>
            <person name="Song I."/>
            <person name="Jeong J.-H."/>
            <person name="Kim D."/>
            <person name="Kim S."/>
            <person name="Ryu S."/>
            <person name="Song J.Y."/>
            <person name="Lee S.K."/>
        </authorList>
    </citation>
    <scope>NUCLEOTIDE SEQUENCE [LARGE SCALE GENOMIC DNA]</scope>
    <source>
        <tissue evidence="2">Muscle</tissue>
    </source>
</reference>
<evidence type="ECO:0000313" key="2">
    <source>
        <dbReference type="EMBL" id="TNN25642.1"/>
    </source>
</evidence>
<accession>A0A4Z2EBI3</accession>
<keyword evidence="3" id="KW-1185">Reference proteome</keyword>
<dbReference type="Proteomes" id="UP000314294">
    <property type="component" value="Unassembled WGS sequence"/>
</dbReference>
<organism evidence="2 3">
    <name type="scientific">Liparis tanakae</name>
    <name type="common">Tanaka's snailfish</name>
    <dbReference type="NCBI Taxonomy" id="230148"/>
    <lineage>
        <taxon>Eukaryota</taxon>
        <taxon>Metazoa</taxon>
        <taxon>Chordata</taxon>
        <taxon>Craniata</taxon>
        <taxon>Vertebrata</taxon>
        <taxon>Euteleostomi</taxon>
        <taxon>Actinopterygii</taxon>
        <taxon>Neopterygii</taxon>
        <taxon>Teleostei</taxon>
        <taxon>Neoteleostei</taxon>
        <taxon>Acanthomorphata</taxon>
        <taxon>Eupercaria</taxon>
        <taxon>Perciformes</taxon>
        <taxon>Cottioidei</taxon>
        <taxon>Cottales</taxon>
        <taxon>Liparidae</taxon>
        <taxon>Liparis</taxon>
    </lineage>
</organism>
<evidence type="ECO:0000313" key="3">
    <source>
        <dbReference type="Proteomes" id="UP000314294"/>
    </source>
</evidence>
<protein>
    <submittedName>
        <fullName evidence="2">Uncharacterized protein</fullName>
    </submittedName>
</protein>
<dbReference type="EMBL" id="SRLO01012017">
    <property type="protein sequence ID" value="TNN25642.1"/>
    <property type="molecule type" value="Genomic_DNA"/>
</dbReference>
<proteinExistence type="predicted"/>
<gene>
    <name evidence="2" type="ORF">EYF80_064226</name>
</gene>
<dbReference type="AlphaFoldDB" id="A0A4Z2EBI3"/>
<name>A0A4Z2EBI3_9TELE</name>
<sequence>MVCCECSPPRLKRSDKKPALTSDSISELEGGGVGVLPLVVLEDQLLEDAAEQLLTGHLQAVLEDGDEVGVGVRVAQLLLDQLEHGTGALGVYVGLSQQKESPPPLCSTHAANVERGEVTHRVEPFGQLRVVLVTHHLKEVQMPGTRRDNRELSTISSGREETEEGLTLTCPEWRSRAPGACR</sequence>
<comment type="caution">
    <text evidence="2">The sequence shown here is derived from an EMBL/GenBank/DDBJ whole genome shotgun (WGS) entry which is preliminary data.</text>
</comment>